<name>A0A2N7RYP9_9MICC</name>
<sequence length="66" mass="7708">MEQAMRFVLEVNFDTENMQLKPLEELQKILRDWSTNVAMYPIVAGAQEDVYDSDNEQVGEWAILED</sequence>
<proteinExistence type="predicted"/>
<accession>A0A2N7RYP9</accession>
<gene>
    <name evidence="1" type="ORF">CIK84_16885</name>
</gene>
<reference evidence="1 2" key="1">
    <citation type="journal article" date="2017" name="Elife">
        <title>Extensive horizontal gene transfer in cheese-associated bacteria.</title>
        <authorList>
            <person name="Bonham K.S."/>
            <person name="Wolfe B.E."/>
            <person name="Dutton R.J."/>
        </authorList>
    </citation>
    <scope>NUCLEOTIDE SEQUENCE [LARGE SCALE GENOMIC DNA]</scope>
    <source>
        <strain evidence="1 2">JB182</strain>
    </source>
</reference>
<dbReference type="AlphaFoldDB" id="A0A2N7RYP9"/>
<evidence type="ECO:0000313" key="2">
    <source>
        <dbReference type="Proteomes" id="UP000235739"/>
    </source>
</evidence>
<comment type="caution">
    <text evidence="1">The sequence shown here is derived from an EMBL/GenBank/DDBJ whole genome shotgun (WGS) entry which is preliminary data.</text>
</comment>
<evidence type="ECO:0000313" key="1">
    <source>
        <dbReference type="EMBL" id="PMQ19023.1"/>
    </source>
</evidence>
<protein>
    <submittedName>
        <fullName evidence="1">Uncharacterized protein</fullName>
    </submittedName>
</protein>
<dbReference type="EMBL" id="PNQX01000003">
    <property type="protein sequence ID" value="PMQ19023.1"/>
    <property type="molecule type" value="Genomic_DNA"/>
</dbReference>
<dbReference type="Proteomes" id="UP000235739">
    <property type="component" value="Unassembled WGS sequence"/>
</dbReference>
<organism evidence="1 2">
    <name type="scientific">Glutamicibacter arilaitensis</name>
    <dbReference type="NCBI Taxonomy" id="256701"/>
    <lineage>
        <taxon>Bacteria</taxon>
        <taxon>Bacillati</taxon>
        <taxon>Actinomycetota</taxon>
        <taxon>Actinomycetes</taxon>
        <taxon>Micrococcales</taxon>
        <taxon>Micrococcaceae</taxon>
        <taxon>Glutamicibacter</taxon>
    </lineage>
</organism>